<dbReference type="CDD" id="cd02440">
    <property type="entry name" value="AdoMet_MTases"/>
    <property type="match status" value="1"/>
</dbReference>
<dbReference type="GO" id="GO:0008168">
    <property type="term" value="F:methyltransferase activity"/>
    <property type="evidence" value="ECO:0007669"/>
    <property type="project" value="UniProtKB-KW"/>
</dbReference>
<dbReference type="Gene3D" id="3.40.50.150">
    <property type="entry name" value="Vaccinia Virus protein VP39"/>
    <property type="match status" value="1"/>
</dbReference>
<proteinExistence type="predicted"/>
<dbReference type="EMBL" id="FOEC01000012">
    <property type="protein sequence ID" value="SEO93504.1"/>
    <property type="molecule type" value="Genomic_DNA"/>
</dbReference>
<keyword evidence="1" id="KW-0808">Transferase</keyword>
<keyword evidence="1" id="KW-0489">Methyltransferase</keyword>
<dbReference type="InterPro" id="IPR029063">
    <property type="entry name" value="SAM-dependent_MTases_sf"/>
</dbReference>
<organism evidence="1 2">
    <name type="scientific">Denitrobacterium detoxificans</name>
    <dbReference type="NCBI Taxonomy" id="79604"/>
    <lineage>
        <taxon>Bacteria</taxon>
        <taxon>Bacillati</taxon>
        <taxon>Actinomycetota</taxon>
        <taxon>Coriobacteriia</taxon>
        <taxon>Eggerthellales</taxon>
        <taxon>Eggerthellaceae</taxon>
        <taxon>Denitrobacterium</taxon>
    </lineage>
</organism>
<accession>A0A1H8TS87</accession>
<dbReference type="Proteomes" id="UP000182975">
    <property type="component" value="Unassembled WGS sequence"/>
</dbReference>
<name>A0A1H8TS87_9ACTN</name>
<reference evidence="2" key="1">
    <citation type="submission" date="2016-10" db="EMBL/GenBank/DDBJ databases">
        <authorList>
            <person name="Varghese N."/>
        </authorList>
    </citation>
    <scope>NUCLEOTIDE SEQUENCE [LARGE SCALE GENOMIC DNA]</scope>
    <source>
        <strain evidence="2">DSM 21843</strain>
    </source>
</reference>
<dbReference type="RefSeq" id="WP_066661537.1">
    <property type="nucleotide sequence ID" value="NZ_CP011402.1"/>
</dbReference>
<dbReference type="AlphaFoldDB" id="A0A1H8TS87"/>
<gene>
    <name evidence="1" type="ORF">SAMN02910314_01667</name>
</gene>
<evidence type="ECO:0000313" key="2">
    <source>
        <dbReference type="Proteomes" id="UP000182975"/>
    </source>
</evidence>
<dbReference type="Pfam" id="PF13489">
    <property type="entry name" value="Methyltransf_23"/>
    <property type="match status" value="1"/>
</dbReference>
<dbReference type="GO" id="GO:0032259">
    <property type="term" value="P:methylation"/>
    <property type="evidence" value="ECO:0007669"/>
    <property type="project" value="UniProtKB-KW"/>
</dbReference>
<evidence type="ECO:0000313" key="1">
    <source>
        <dbReference type="EMBL" id="SEO93504.1"/>
    </source>
</evidence>
<sequence>MRNDTAVALASLNNAFYAAHADSFASTRRSAWAGWVRCAQQLRACWGEGDPRLSGEVPLRVLDVACGTLRFERYLREAFPEADLRVTALDSCPQLVREDGLEGVAIEYHCIDIVQALLGQAAQTDAWLGVPAGAFDIVACFGFFHHVPGAANRDMLADALLRARAPKGALAVSLWRFMDDAGLAAKARIAHEQAQTALSLQGGSFDFADLEPGDWIIGWQGRPGAYRYCHSFDDGDVALLREHTARVQEVDVACFRADGRTHALNEYLMAYSATTLGKAMQS</sequence>
<dbReference type="SUPFAM" id="SSF53335">
    <property type="entry name" value="S-adenosyl-L-methionine-dependent methyltransferases"/>
    <property type="match status" value="1"/>
</dbReference>
<protein>
    <submittedName>
        <fullName evidence="1">Methyltransferase domain-containing protein</fullName>
    </submittedName>
</protein>
<keyword evidence="2" id="KW-1185">Reference proteome</keyword>